<dbReference type="EMBL" id="CP011801">
    <property type="protein sequence ID" value="ALA60571.1"/>
    <property type="molecule type" value="Genomic_DNA"/>
</dbReference>
<name>A0A0K2GI13_NITMO</name>
<keyword evidence="3" id="KW-1185">Reference proteome</keyword>
<organism evidence="2 3">
    <name type="scientific">Nitrospira moscoviensis</name>
    <dbReference type="NCBI Taxonomy" id="42253"/>
    <lineage>
        <taxon>Bacteria</taxon>
        <taxon>Pseudomonadati</taxon>
        <taxon>Nitrospirota</taxon>
        <taxon>Nitrospiria</taxon>
        <taxon>Nitrospirales</taxon>
        <taxon>Nitrospiraceae</taxon>
        <taxon>Nitrospira</taxon>
    </lineage>
</organism>
<evidence type="ECO:0000313" key="2">
    <source>
        <dbReference type="EMBL" id="ALA60571.1"/>
    </source>
</evidence>
<dbReference type="Proteomes" id="UP000069205">
    <property type="component" value="Chromosome"/>
</dbReference>
<gene>
    <name evidence="2" type="ORF">NITMOv2_4191</name>
</gene>
<feature type="chain" id="PRO_5005477045" evidence="1">
    <location>
        <begin position="30"/>
        <end position="131"/>
    </location>
</feature>
<evidence type="ECO:0000256" key="1">
    <source>
        <dbReference type="SAM" id="SignalP"/>
    </source>
</evidence>
<protein>
    <submittedName>
        <fullName evidence="2">Uncharacterized protein</fullName>
    </submittedName>
</protein>
<evidence type="ECO:0000313" key="3">
    <source>
        <dbReference type="Proteomes" id="UP000069205"/>
    </source>
</evidence>
<keyword evidence="1" id="KW-0732">Signal</keyword>
<feature type="signal peptide" evidence="1">
    <location>
        <begin position="1"/>
        <end position="29"/>
    </location>
</feature>
<dbReference type="KEGG" id="nmv:NITMOv2_4191"/>
<accession>A0A0K2GI13</accession>
<proteinExistence type="predicted"/>
<dbReference type="PATRIC" id="fig|42253.5.peg.4139"/>
<dbReference type="AlphaFoldDB" id="A0A0K2GI13"/>
<reference evidence="2 3" key="1">
    <citation type="journal article" date="2015" name="Proc. Natl. Acad. Sci. U.S.A.">
        <title>Expanded metabolic versatility of ubiquitous nitrite-oxidizing bacteria from the genus Nitrospira.</title>
        <authorList>
            <person name="Koch H."/>
            <person name="Lucker S."/>
            <person name="Albertsen M."/>
            <person name="Kitzinger K."/>
            <person name="Herbold C."/>
            <person name="Spieck E."/>
            <person name="Nielsen P.H."/>
            <person name="Wagner M."/>
            <person name="Daims H."/>
        </authorList>
    </citation>
    <scope>NUCLEOTIDE SEQUENCE [LARGE SCALE GENOMIC DNA]</scope>
    <source>
        <strain evidence="2 3">NSP M-1</strain>
    </source>
</reference>
<sequence length="131" mass="14511">MNSSRMTVLLIALSLLLGGIAFTPTPAQAAAWISGADMFASDWVAKIEKELFKKEYRYVFANDPRAPQASILHLLNRAAKAQATQNETMARELAQEAVSVLEEGIRKHYYSAEDVEPILQAIKQHVPVKLS</sequence>
<dbReference type="RefSeq" id="WP_145976433.1">
    <property type="nucleotide sequence ID" value="NZ_CP011801.1"/>
</dbReference>